<dbReference type="GO" id="GO:0005741">
    <property type="term" value="C:mitochondrial outer membrane"/>
    <property type="evidence" value="ECO:0007669"/>
    <property type="project" value="TreeGrafter"/>
</dbReference>
<dbReference type="InterPro" id="IPR020717">
    <property type="entry name" value="Bcl2_BH1_motif_CS"/>
</dbReference>
<dbReference type="SUPFAM" id="SSF56854">
    <property type="entry name" value="Bcl-2 inhibitors of programmed cell death"/>
    <property type="match status" value="1"/>
</dbReference>
<keyword evidence="7" id="KW-0812">Transmembrane</keyword>
<evidence type="ECO:0000256" key="3">
    <source>
        <dbReference type="ARBA" id="ARBA00022703"/>
    </source>
</evidence>
<dbReference type="SMART" id="SM00265">
    <property type="entry name" value="BH4"/>
    <property type="match status" value="1"/>
</dbReference>
<evidence type="ECO:0000256" key="6">
    <source>
        <dbReference type="SAM" id="MobiDB-lite"/>
    </source>
</evidence>
<comment type="subcellular location">
    <subcellularLocation>
        <location evidence="1">Membrane</location>
    </subcellularLocation>
</comment>
<feature type="short sequence motif" description="BH4" evidence="5">
    <location>
        <begin position="5"/>
        <end position="23"/>
    </location>
</feature>
<keyword evidence="10" id="KW-1185">Reference proteome</keyword>
<dbReference type="PANTHER" id="PTHR11256:SF12">
    <property type="entry name" value="BCL-2-LIKE PROTEIN 1"/>
    <property type="match status" value="1"/>
</dbReference>
<comment type="caution">
    <text evidence="9">The sequence shown here is derived from an EMBL/GenBank/DDBJ whole genome shotgun (WGS) entry which is preliminary data.</text>
</comment>
<dbReference type="GO" id="GO:0051400">
    <property type="term" value="F:BH domain binding"/>
    <property type="evidence" value="ECO:0007669"/>
    <property type="project" value="TreeGrafter"/>
</dbReference>
<protein>
    <recommendedName>
        <fullName evidence="8">Apoptosis regulator Bcl-2 family BH4 domain-containing protein</fullName>
    </recommendedName>
</protein>
<evidence type="ECO:0000256" key="1">
    <source>
        <dbReference type="ARBA" id="ARBA00004370"/>
    </source>
</evidence>
<dbReference type="GO" id="GO:0042981">
    <property type="term" value="P:regulation of apoptotic process"/>
    <property type="evidence" value="ECO:0007669"/>
    <property type="project" value="InterPro"/>
</dbReference>
<dbReference type="PROSITE" id="PS01080">
    <property type="entry name" value="BH1"/>
    <property type="match status" value="1"/>
</dbReference>
<dbReference type="PRINTS" id="PR01862">
    <property type="entry name" value="BCL2FAMILY"/>
</dbReference>
<dbReference type="InterPro" id="IPR003093">
    <property type="entry name" value="Bcl2_BH4"/>
</dbReference>
<dbReference type="InterPro" id="IPR046371">
    <property type="entry name" value="Bcl-2_BH1-3"/>
</dbReference>
<evidence type="ECO:0000256" key="5">
    <source>
        <dbReference type="PROSITE-ProRule" id="PRU00025"/>
    </source>
</evidence>
<dbReference type="InterPro" id="IPR036834">
    <property type="entry name" value="Bcl-2-like_sf"/>
</dbReference>
<feature type="domain" description="Apoptosis regulator Bcl-2 family BH4" evidence="8">
    <location>
        <begin position="5"/>
        <end position="23"/>
    </location>
</feature>
<dbReference type="PROSITE" id="PS50063">
    <property type="entry name" value="BH4_2"/>
    <property type="match status" value="1"/>
</dbReference>
<organism evidence="9 10">
    <name type="scientific">Etheostoma spectabile</name>
    <name type="common">orangethroat darter</name>
    <dbReference type="NCBI Taxonomy" id="54343"/>
    <lineage>
        <taxon>Eukaryota</taxon>
        <taxon>Metazoa</taxon>
        <taxon>Chordata</taxon>
        <taxon>Craniata</taxon>
        <taxon>Vertebrata</taxon>
        <taxon>Euteleostomi</taxon>
        <taxon>Actinopterygii</taxon>
        <taxon>Neopterygii</taxon>
        <taxon>Teleostei</taxon>
        <taxon>Neoteleostei</taxon>
        <taxon>Acanthomorphata</taxon>
        <taxon>Eupercaria</taxon>
        <taxon>Perciformes</taxon>
        <taxon>Percoidei</taxon>
        <taxon>Percidae</taxon>
        <taxon>Etheostomatinae</taxon>
        <taxon>Etheostoma</taxon>
    </lineage>
</organism>
<keyword evidence="3 5" id="KW-0053">Apoptosis</keyword>
<sequence length="331" mass="36006">MSYSNRELVEFFISYKLSQRNYSTSLLRPEEAGGRTEGDKANSPASKGLLVNSRNGGGQPGMSLPQRGDIEAVKAALRDSANEFELLFTQAFSDLSSQLDITPDTAYHSFKSVMDEVFKDGINWGRVVGLFAFGGVLCVECVEKDMTELVSRIADWMTMYLDEHISPWIQSQGGWDCFAEVFGRDGAAEARRSQETMRRWLLVGVALLMGMLVGVVIAKKHLGEYEGLIHAPGLEYRPAELYSCGPVMCQIQKTAAGPRPPQWAQALGLQGLLKPGALPALSARGKVSISGGGRRPGSVEKPARGSELSRAGDTQWDCSDESSILTDETST</sequence>
<dbReference type="PANTHER" id="PTHR11256">
    <property type="entry name" value="BCL-2 RELATED"/>
    <property type="match status" value="1"/>
</dbReference>
<evidence type="ECO:0000256" key="4">
    <source>
        <dbReference type="ARBA" id="ARBA00023136"/>
    </source>
</evidence>
<dbReference type="Gene3D" id="1.10.437.10">
    <property type="entry name" value="Blc2-like"/>
    <property type="match status" value="1"/>
</dbReference>
<proteinExistence type="inferred from homology"/>
<dbReference type="GO" id="GO:0008630">
    <property type="term" value="P:intrinsic apoptotic signaling pathway in response to DNA damage"/>
    <property type="evidence" value="ECO:0007669"/>
    <property type="project" value="TreeGrafter"/>
</dbReference>
<comment type="similarity">
    <text evidence="2">Belongs to the Bcl-2 family.</text>
</comment>
<dbReference type="CDD" id="cd06845">
    <property type="entry name" value="Bcl-2_like"/>
    <property type="match status" value="1"/>
</dbReference>
<reference evidence="9 10" key="1">
    <citation type="submission" date="2019-08" db="EMBL/GenBank/DDBJ databases">
        <title>A chromosome-level genome assembly, high-density linkage maps, and genome scans reveal the genomic architecture of hybrid incompatibilities underlying speciation via character displacement in darters (Percidae: Etheostominae).</title>
        <authorList>
            <person name="Moran R.L."/>
            <person name="Catchen J.M."/>
            <person name="Fuller R.C."/>
        </authorList>
    </citation>
    <scope>NUCLEOTIDE SEQUENCE [LARGE SCALE GENOMIC DNA]</scope>
    <source>
        <strain evidence="9">EspeVRDwgs_2016</strain>
        <tissue evidence="9">Muscle</tissue>
    </source>
</reference>
<dbReference type="Pfam" id="PF02180">
    <property type="entry name" value="BH4"/>
    <property type="match status" value="1"/>
</dbReference>
<evidence type="ECO:0000313" key="10">
    <source>
        <dbReference type="Proteomes" id="UP000327493"/>
    </source>
</evidence>
<accession>A0A5J5DJM0</accession>
<feature type="compositionally biased region" description="Basic and acidic residues" evidence="6">
    <location>
        <begin position="28"/>
        <end position="40"/>
    </location>
</feature>
<evidence type="ECO:0000256" key="2">
    <source>
        <dbReference type="ARBA" id="ARBA00009458"/>
    </source>
</evidence>
<feature type="compositionally biased region" description="Polar residues" evidence="6">
    <location>
        <begin position="321"/>
        <end position="331"/>
    </location>
</feature>
<feature type="region of interest" description="Disordered" evidence="6">
    <location>
        <begin position="28"/>
        <end position="64"/>
    </location>
</feature>
<keyword evidence="7" id="KW-1133">Transmembrane helix</keyword>
<dbReference type="EMBL" id="VOFY01000004">
    <property type="protein sequence ID" value="KAA8593483.1"/>
    <property type="molecule type" value="Genomic_DNA"/>
</dbReference>
<dbReference type="GO" id="GO:0097192">
    <property type="term" value="P:extrinsic apoptotic signaling pathway in absence of ligand"/>
    <property type="evidence" value="ECO:0007669"/>
    <property type="project" value="TreeGrafter"/>
</dbReference>
<evidence type="ECO:0000256" key="7">
    <source>
        <dbReference type="SAM" id="Phobius"/>
    </source>
</evidence>
<dbReference type="InterPro" id="IPR002475">
    <property type="entry name" value="Bcl2-like"/>
</dbReference>
<dbReference type="GO" id="GO:0001836">
    <property type="term" value="P:release of cytochrome c from mitochondria"/>
    <property type="evidence" value="ECO:0007669"/>
    <property type="project" value="TreeGrafter"/>
</dbReference>
<dbReference type="SMART" id="SM00337">
    <property type="entry name" value="BCL"/>
    <property type="match status" value="1"/>
</dbReference>
<dbReference type="PROSITE" id="PS50062">
    <property type="entry name" value="BCL2_FAMILY"/>
    <property type="match status" value="1"/>
</dbReference>
<dbReference type="AlphaFoldDB" id="A0A5J5DJM0"/>
<feature type="region of interest" description="Disordered" evidence="6">
    <location>
        <begin position="285"/>
        <end position="331"/>
    </location>
</feature>
<evidence type="ECO:0000259" key="8">
    <source>
        <dbReference type="PROSITE" id="PS50063"/>
    </source>
</evidence>
<dbReference type="InterPro" id="IPR026298">
    <property type="entry name" value="Bcl-2_fam"/>
</dbReference>
<dbReference type="Pfam" id="PF00452">
    <property type="entry name" value="Bcl-2"/>
    <property type="match status" value="1"/>
</dbReference>
<evidence type="ECO:0000313" key="9">
    <source>
        <dbReference type="EMBL" id="KAA8593483.1"/>
    </source>
</evidence>
<dbReference type="InterPro" id="IPR013279">
    <property type="entry name" value="Apop_reg_BclX"/>
</dbReference>
<keyword evidence="4 7" id="KW-0472">Membrane</keyword>
<dbReference type="Proteomes" id="UP000327493">
    <property type="component" value="Chromosome 4"/>
</dbReference>
<dbReference type="PRINTS" id="PR01864">
    <property type="entry name" value="APOPREGBCLX"/>
</dbReference>
<name>A0A5J5DJM0_9PERO</name>
<gene>
    <name evidence="9" type="ORF">FQN60_009599</name>
</gene>
<feature type="transmembrane region" description="Helical" evidence="7">
    <location>
        <begin position="200"/>
        <end position="218"/>
    </location>
</feature>